<dbReference type="InterPro" id="IPR011991">
    <property type="entry name" value="ArsR-like_HTH"/>
</dbReference>
<evidence type="ECO:0000313" key="2">
    <source>
        <dbReference type="EMBL" id="EFC93402.1"/>
    </source>
</evidence>
<protein>
    <recommendedName>
        <fullName evidence="1">HTH arsR-type domain-containing protein</fullName>
    </recommendedName>
</protein>
<dbReference type="InterPro" id="IPR036390">
    <property type="entry name" value="WH_DNA-bd_sf"/>
</dbReference>
<dbReference type="HOGENOM" id="CLU_153620_0_0_2"/>
<gene>
    <name evidence="2" type="ORF">METSMIF1_02982</name>
</gene>
<dbReference type="Gene3D" id="1.10.10.10">
    <property type="entry name" value="Winged helix-like DNA-binding domain superfamily/Winged helix DNA-binding domain"/>
    <property type="match status" value="1"/>
</dbReference>
<dbReference type="SUPFAM" id="SSF46785">
    <property type="entry name" value="Winged helix' DNA-binding domain"/>
    <property type="match status" value="1"/>
</dbReference>
<dbReference type="Proteomes" id="UP000004028">
    <property type="component" value="Unassembled WGS sequence"/>
</dbReference>
<dbReference type="InterPro" id="IPR001845">
    <property type="entry name" value="HTH_ArsR_DNA-bd_dom"/>
</dbReference>
<dbReference type="Pfam" id="PF01022">
    <property type="entry name" value="HTH_5"/>
    <property type="match status" value="1"/>
</dbReference>
<name>D2ZQ55_METSM</name>
<sequence length="99" mass="11588">MEPMTIKKLLHQIFLKRKGGKTSAKIVDLLLIRPYNGSQIARIIEMDYNTIEYHLEILCKSKLVMCESDSYGSLYYPTDLLLKNHEEYEKIKEMMTITA</sequence>
<proteinExistence type="predicted"/>
<reference evidence="2 3" key="1">
    <citation type="submission" date="2010-01" db="EMBL/GenBank/DDBJ databases">
        <authorList>
            <person name="Weinstock G."/>
            <person name="Sodergren E."/>
            <person name="Clifton S."/>
            <person name="Fulton L."/>
            <person name="Fulton B."/>
            <person name="Courtney L."/>
            <person name="Fronick C."/>
            <person name="Harrison M."/>
            <person name="Strong C."/>
            <person name="Farmer C."/>
            <person name="Delahaunty K."/>
            <person name="Markovic C."/>
            <person name="Hall O."/>
            <person name="Minx P."/>
            <person name="Tomlinson C."/>
            <person name="Mitreva M."/>
            <person name="Nelson J."/>
            <person name="Hou S."/>
            <person name="Wollam A."/>
            <person name="Pepin K.H."/>
            <person name="Johnson M."/>
            <person name="Bhonagiri V."/>
            <person name="Nash W.E."/>
            <person name="Warren W."/>
            <person name="Chinwalla A."/>
            <person name="Mardis E.R."/>
            <person name="Wilson R.K."/>
        </authorList>
    </citation>
    <scope>NUCLEOTIDE SEQUENCE [LARGE SCALE GENOMIC DNA]</scope>
    <source>
        <strain evidence="2 3">DSM 2374</strain>
    </source>
</reference>
<dbReference type="PATRIC" id="fig|521002.11.peg.957"/>
<evidence type="ECO:0000313" key="3">
    <source>
        <dbReference type="Proteomes" id="UP000004028"/>
    </source>
</evidence>
<organism evidence="2 3">
    <name type="scientific">Methanobrevibacter smithii DSM 2374</name>
    <dbReference type="NCBI Taxonomy" id="521002"/>
    <lineage>
        <taxon>Archaea</taxon>
        <taxon>Methanobacteriati</taxon>
        <taxon>Methanobacteriota</taxon>
        <taxon>Methanomada group</taxon>
        <taxon>Methanobacteria</taxon>
        <taxon>Methanobacteriales</taxon>
        <taxon>Methanobacteriaceae</taxon>
        <taxon>Methanobrevibacter</taxon>
    </lineage>
</organism>
<dbReference type="EMBL" id="ABYV02000006">
    <property type="protein sequence ID" value="EFC93402.1"/>
    <property type="molecule type" value="Genomic_DNA"/>
</dbReference>
<dbReference type="InterPro" id="IPR036388">
    <property type="entry name" value="WH-like_DNA-bd_sf"/>
</dbReference>
<comment type="caution">
    <text evidence="2">The sequence shown here is derived from an EMBL/GenBank/DDBJ whole genome shotgun (WGS) entry which is preliminary data.</text>
</comment>
<dbReference type="AlphaFoldDB" id="D2ZQ55"/>
<feature type="domain" description="HTH arsR-type" evidence="1">
    <location>
        <begin position="24"/>
        <end position="64"/>
    </location>
</feature>
<evidence type="ECO:0000259" key="1">
    <source>
        <dbReference type="Pfam" id="PF01022"/>
    </source>
</evidence>
<dbReference type="CDD" id="cd00090">
    <property type="entry name" value="HTH_ARSR"/>
    <property type="match status" value="1"/>
</dbReference>
<dbReference type="GO" id="GO:0003700">
    <property type="term" value="F:DNA-binding transcription factor activity"/>
    <property type="evidence" value="ECO:0007669"/>
    <property type="project" value="InterPro"/>
</dbReference>
<accession>D2ZQ55</accession>